<accession>A0A9X2SYJ8</accession>
<comment type="caution">
    <text evidence="1">The sequence shown here is derived from an EMBL/GenBank/DDBJ whole genome shotgun (WGS) entry which is preliminary data.</text>
</comment>
<dbReference type="AlphaFoldDB" id="A0A9X2SYJ8"/>
<evidence type="ECO:0000313" key="1">
    <source>
        <dbReference type="EMBL" id="MCR6510015.1"/>
    </source>
</evidence>
<sequence length="119" mass="13967">MSQSEKYREVYELYQLCSNGKDLKEFCIDAGVNYHKFTEWQRKQLWNEKLGRMEEKQAPVMSPVTLTDIPSETVSEKEKLQPGMSIIRYANLQLQDGTSVVIRNTTYEKMLHVFQKLIS</sequence>
<reference evidence="1" key="2">
    <citation type="submission" date="2022-04" db="EMBL/GenBank/DDBJ databases">
        <authorList>
            <person name="Fokt H."/>
            <person name="Baines J."/>
        </authorList>
    </citation>
    <scope>NUCLEOTIDE SEQUENCE</scope>
    <source>
        <strain evidence="1">KH569_7</strain>
    </source>
</reference>
<dbReference type="RefSeq" id="WP_257941470.1">
    <property type="nucleotide sequence ID" value="NZ_JAMZEE010000087.1"/>
</dbReference>
<organism evidence="1 2">
    <name type="scientific">Bacteroides muris</name>
    <name type="common">ex Fokt et al. 2023</name>
    <dbReference type="NCBI Taxonomy" id="2937417"/>
    <lineage>
        <taxon>Bacteria</taxon>
        <taxon>Pseudomonadati</taxon>
        <taxon>Bacteroidota</taxon>
        <taxon>Bacteroidia</taxon>
        <taxon>Bacteroidales</taxon>
        <taxon>Bacteroidaceae</taxon>
        <taxon>Bacteroides</taxon>
    </lineage>
</organism>
<protein>
    <recommendedName>
        <fullName evidence="3">Transposase</fullName>
    </recommendedName>
</protein>
<dbReference type="Proteomes" id="UP001143810">
    <property type="component" value="Unassembled WGS sequence"/>
</dbReference>
<gene>
    <name evidence="1" type="ORF">M1B78_18180</name>
</gene>
<name>A0A9X2SYJ8_9BACE</name>
<evidence type="ECO:0000313" key="2">
    <source>
        <dbReference type="Proteomes" id="UP001143810"/>
    </source>
</evidence>
<proteinExistence type="predicted"/>
<dbReference type="EMBL" id="JAMZEE010000087">
    <property type="protein sequence ID" value="MCR6510015.1"/>
    <property type="molecule type" value="Genomic_DNA"/>
</dbReference>
<evidence type="ECO:0008006" key="3">
    <source>
        <dbReference type="Google" id="ProtNLM"/>
    </source>
</evidence>
<reference evidence="1" key="1">
    <citation type="journal article" date="2022" name="Arch. Microbiol.">
        <title>Bacteroides muris sp. nov. isolated from the cecum of wild-derived house mice.</title>
        <authorList>
            <person name="Fokt H."/>
            <person name="Unni R."/>
            <person name="Repnik U."/>
            <person name="Schmitz R.A."/>
            <person name="Bramkamp M."/>
            <person name="Baines J.F."/>
            <person name="Unterweger D."/>
        </authorList>
    </citation>
    <scope>NUCLEOTIDE SEQUENCE</scope>
    <source>
        <strain evidence="1">KH569_7</strain>
    </source>
</reference>